<name>A0A371RFQ6_9PROT</name>
<comment type="caution">
    <text evidence="1">The sequence shown here is derived from an EMBL/GenBank/DDBJ whole genome shotgun (WGS) entry which is preliminary data.</text>
</comment>
<reference evidence="1 2" key="1">
    <citation type="submission" date="2018-08" db="EMBL/GenBank/DDBJ databases">
        <title>Parvularcula sp. SM1705, isolated from surface water of the South Sea China.</title>
        <authorList>
            <person name="Sun L."/>
        </authorList>
    </citation>
    <scope>NUCLEOTIDE SEQUENCE [LARGE SCALE GENOMIC DNA]</scope>
    <source>
        <strain evidence="1 2">SM1705</strain>
    </source>
</reference>
<gene>
    <name evidence="1" type="ORF">DX908_02670</name>
</gene>
<protein>
    <submittedName>
        <fullName evidence="1">Uncharacterized protein</fullName>
    </submittedName>
</protein>
<dbReference type="Proteomes" id="UP000264589">
    <property type="component" value="Unassembled WGS sequence"/>
</dbReference>
<proteinExistence type="predicted"/>
<organism evidence="1 2">
    <name type="scientific">Parvularcula marina</name>
    <dbReference type="NCBI Taxonomy" id="2292771"/>
    <lineage>
        <taxon>Bacteria</taxon>
        <taxon>Pseudomonadati</taxon>
        <taxon>Pseudomonadota</taxon>
        <taxon>Alphaproteobacteria</taxon>
        <taxon>Parvularculales</taxon>
        <taxon>Parvularculaceae</taxon>
        <taxon>Parvularcula</taxon>
    </lineage>
</organism>
<sequence>MQFSVLIPCFQVYCAVFLFTNYDCRSAFAMDNTIFHPNFLLKILFIFEVHIELIGVLNTAHRAVADFIAELLT</sequence>
<accession>A0A371RFQ6</accession>
<dbReference type="InParanoid" id="A0A371RFQ6"/>
<dbReference type="EMBL" id="QUQO01000001">
    <property type="protein sequence ID" value="RFB04283.1"/>
    <property type="molecule type" value="Genomic_DNA"/>
</dbReference>
<dbReference type="AlphaFoldDB" id="A0A371RFQ6"/>
<evidence type="ECO:0000313" key="1">
    <source>
        <dbReference type="EMBL" id="RFB04283.1"/>
    </source>
</evidence>
<evidence type="ECO:0000313" key="2">
    <source>
        <dbReference type="Proteomes" id="UP000264589"/>
    </source>
</evidence>
<keyword evidence="2" id="KW-1185">Reference proteome</keyword>